<dbReference type="Proteomes" id="UP000830671">
    <property type="component" value="Chromosome 1"/>
</dbReference>
<keyword evidence="2" id="KW-1185">Reference proteome</keyword>
<organism evidence="1 2">
    <name type="scientific">Colletotrichum lupini</name>
    <dbReference type="NCBI Taxonomy" id="145971"/>
    <lineage>
        <taxon>Eukaryota</taxon>
        <taxon>Fungi</taxon>
        <taxon>Dikarya</taxon>
        <taxon>Ascomycota</taxon>
        <taxon>Pezizomycotina</taxon>
        <taxon>Sordariomycetes</taxon>
        <taxon>Hypocreomycetidae</taxon>
        <taxon>Glomerellales</taxon>
        <taxon>Glomerellaceae</taxon>
        <taxon>Colletotrichum</taxon>
        <taxon>Colletotrichum acutatum species complex</taxon>
    </lineage>
</organism>
<sequence>MSEIMIDDWMVAHPFGIPLAQGGRDDASARSGSGFKHHTIEESRESESYMILVDEAARSQAGLRDNTAGGTISRVQQFKGKACVSSYPKTYEGITRPCRLNQTMI</sequence>
<accession>A0A9Q8SDU0</accession>
<gene>
    <name evidence="1" type="ORF">CLUP02_01813</name>
</gene>
<dbReference type="RefSeq" id="XP_049136807.1">
    <property type="nucleotide sequence ID" value="XM_049280850.1"/>
</dbReference>
<dbReference type="KEGG" id="clup:CLUP02_01813"/>
<evidence type="ECO:0000313" key="2">
    <source>
        <dbReference type="Proteomes" id="UP000830671"/>
    </source>
</evidence>
<evidence type="ECO:0000313" key="1">
    <source>
        <dbReference type="EMBL" id="UQC75160.1"/>
    </source>
</evidence>
<proteinExistence type="predicted"/>
<protein>
    <submittedName>
        <fullName evidence="1">Uncharacterized protein</fullName>
    </submittedName>
</protein>
<reference evidence="1" key="1">
    <citation type="journal article" date="2021" name="Mol. Plant Microbe Interact.">
        <title>Complete Genome Sequence of the Plant-Pathogenic Fungus Colletotrichum lupini.</title>
        <authorList>
            <person name="Baroncelli R."/>
            <person name="Pensec F."/>
            <person name="Da Lio D."/>
            <person name="Boufleur T."/>
            <person name="Vicente I."/>
            <person name="Sarrocco S."/>
            <person name="Picot A."/>
            <person name="Baraldi E."/>
            <person name="Sukno S."/>
            <person name="Thon M."/>
            <person name="Le Floch G."/>
        </authorList>
    </citation>
    <scope>NUCLEOTIDE SEQUENCE</scope>
    <source>
        <strain evidence="1">IMI 504893</strain>
    </source>
</reference>
<dbReference type="AlphaFoldDB" id="A0A9Q8SDU0"/>
<dbReference type="EMBL" id="CP019471">
    <property type="protein sequence ID" value="UQC75160.1"/>
    <property type="molecule type" value="Genomic_DNA"/>
</dbReference>
<name>A0A9Q8SDU0_9PEZI</name>
<dbReference type="GeneID" id="73335860"/>